<dbReference type="SUPFAM" id="SSF55031">
    <property type="entry name" value="Bacterial exopeptidase dimerisation domain"/>
    <property type="match status" value="1"/>
</dbReference>
<evidence type="ECO:0000313" key="8">
    <source>
        <dbReference type="EMBL" id="CEP24360.1"/>
    </source>
</evidence>
<gene>
    <name evidence="8" type="ORF">BN1211_5163</name>
</gene>
<dbReference type="SUPFAM" id="SSF53187">
    <property type="entry name" value="Zn-dependent exopeptidases"/>
    <property type="match status" value="1"/>
</dbReference>
<feature type="signal peptide" evidence="6">
    <location>
        <begin position="1"/>
        <end position="18"/>
    </location>
</feature>
<dbReference type="InterPro" id="IPR001261">
    <property type="entry name" value="ArgE/DapE_CS"/>
</dbReference>
<keyword evidence="6" id="KW-0732">Signal</keyword>
<evidence type="ECO:0000256" key="2">
    <source>
        <dbReference type="ARBA" id="ARBA00006247"/>
    </source>
</evidence>
<evidence type="ECO:0000256" key="3">
    <source>
        <dbReference type="ARBA" id="ARBA00022723"/>
    </source>
</evidence>
<evidence type="ECO:0000256" key="1">
    <source>
        <dbReference type="ARBA" id="ARBA00001947"/>
    </source>
</evidence>
<proteinExistence type="inferred from homology"/>
<dbReference type="Pfam" id="PF01546">
    <property type="entry name" value="Peptidase_M20"/>
    <property type="match status" value="1"/>
</dbReference>
<accession>A0A0H5C7T2</accession>
<organism evidence="8 9">
    <name type="scientific">Cyberlindnera jadinii (strain ATCC 18201 / CBS 1600 / BCRC 20928 / JCM 3617 / NBRC 0987 / NRRL Y-1542)</name>
    <name type="common">Torula yeast</name>
    <name type="synonym">Candida utilis</name>
    <dbReference type="NCBI Taxonomy" id="983966"/>
    <lineage>
        <taxon>Eukaryota</taxon>
        <taxon>Fungi</taxon>
        <taxon>Dikarya</taxon>
        <taxon>Ascomycota</taxon>
        <taxon>Saccharomycotina</taxon>
        <taxon>Saccharomycetes</taxon>
        <taxon>Phaffomycetales</taxon>
        <taxon>Phaffomycetaceae</taxon>
        <taxon>Cyberlindnera</taxon>
    </lineage>
</organism>
<evidence type="ECO:0000256" key="5">
    <source>
        <dbReference type="ARBA" id="ARBA00022833"/>
    </source>
</evidence>
<dbReference type="Proteomes" id="UP000038830">
    <property type="component" value="Unassembled WGS sequence"/>
</dbReference>
<keyword evidence="3" id="KW-0479">Metal-binding</keyword>
<dbReference type="InterPro" id="IPR036264">
    <property type="entry name" value="Bact_exopeptidase_dim_dom"/>
</dbReference>
<dbReference type="PANTHER" id="PTHR43808">
    <property type="entry name" value="ACETYLORNITHINE DEACETYLASE"/>
    <property type="match status" value="1"/>
</dbReference>
<dbReference type="GO" id="GO:0016787">
    <property type="term" value="F:hydrolase activity"/>
    <property type="evidence" value="ECO:0007669"/>
    <property type="project" value="UniProtKB-KW"/>
</dbReference>
<dbReference type="PANTHER" id="PTHR43808:SF8">
    <property type="entry name" value="PEPTIDASE M20 DIMERISATION DOMAIN-CONTAINING PROTEIN"/>
    <property type="match status" value="1"/>
</dbReference>
<dbReference type="Pfam" id="PF07687">
    <property type="entry name" value="M20_dimer"/>
    <property type="match status" value="1"/>
</dbReference>
<feature type="chain" id="PRO_5005216584" description="Peptidase M20 dimerisation domain-containing protein" evidence="6">
    <location>
        <begin position="19"/>
        <end position="392"/>
    </location>
</feature>
<keyword evidence="4" id="KW-0378">Hydrolase</keyword>
<dbReference type="Gene3D" id="3.40.630.10">
    <property type="entry name" value="Zn peptidases"/>
    <property type="match status" value="1"/>
</dbReference>
<dbReference type="InterPro" id="IPR011650">
    <property type="entry name" value="Peptidase_M20_dimer"/>
</dbReference>
<dbReference type="AlphaFoldDB" id="A0A0H5C7T2"/>
<comment type="cofactor">
    <cofactor evidence="1">
        <name>Zn(2+)</name>
        <dbReference type="ChEBI" id="CHEBI:29105"/>
    </cofactor>
</comment>
<dbReference type="Gene3D" id="3.30.70.360">
    <property type="match status" value="1"/>
</dbReference>
<reference evidence="9" key="1">
    <citation type="journal article" date="2015" name="J. Biotechnol.">
        <title>The structure of the Cyberlindnera jadinii genome and its relation to Candida utilis analyzed by the occurrence of single nucleotide polymorphisms.</title>
        <authorList>
            <person name="Rupp O."/>
            <person name="Brinkrolf K."/>
            <person name="Buerth C."/>
            <person name="Kunigo M."/>
            <person name="Schneider J."/>
            <person name="Jaenicke S."/>
            <person name="Goesmann A."/>
            <person name="Puehler A."/>
            <person name="Jaeger K.-E."/>
            <person name="Ernst J.F."/>
        </authorList>
    </citation>
    <scope>NUCLEOTIDE SEQUENCE [LARGE SCALE GENOMIC DNA]</scope>
    <source>
        <strain evidence="9">ATCC 18201 / CBS 1600 / BCRC 20928 / JCM 3617 / NBRC 0987 / NRRL Y-1542</strain>
    </source>
</reference>
<evidence type="ECO:0000313" key="9">
    <source>
        <dbReference type="Proteomes" id="UP000038830"/>
    </source>
</evidence>
<evidence type="ECO:0000259" key="7">
    <source>
        <dbReference type="Pfam" id="PF07687"/>
    </source>
</evidence>
<name>A0A0H5C7T2_CYBJN</name>
<dbReference type="EMBL" id="CDQK01000006">
    <property type="protein sequence ID" value="CEP24360.1"/>
    <property type="molecule type" value="Genomic_DNA"/>
</dbReference>
<dbReference type="GO" id="GO:0046872">
    <property type="term" value="F:metal ion binding"/>
    <property type="evidence" value="ECO:0007669"/>
    <property type="project" value="UniProtKB-KW"/>
</dbReference>
<protein>
    <recommendedName>
        <fullName evidence="7">Peptidase M20 dimerisation domain-containing protein</fullName>
    </recommendedName>
</protein>
<feature type="domain" description="Peptidase M20 dimerisation" evidence="7">
    <location>
        <begin position="205"/>
        <end position="292"/>
    </location>
</feature>
<evidence type="ECO:0000256" key="4">
    <source>
        <dbReference type="ARBA" id="ARBA00022801"/>
    </source>
</evidence>
<evidence type="ECO:0000256" key="6">
    <source>
        <dbReference type="SAM" id="SignalP"/>
    </source>
</evidence>
<dbReference type="PROSITE" id="PS00758">
    <property type="entry name" value="ARGE_DAPE_CPG2_1"/>
    <property type="match status" value="1"/>
</dbReference>
<sequence length="392" mass="42728">MFWQKVIGFILPVLGGYGQYDYTGSSTSNQTLHYRYNSTHGLNNSTIDEVFQLHRTLVEIPSVTLYELEVGQVLEAYLTSRGLTVDRQQVSEDRFNLLAYKGAVNETRVLLVSHIDTVPPFFNYSSSEDGYQIYGRGSVDDKASVVAQTFAFLELLDTLGEGSVSILFDVGEEAGGAGINYIEANIDYHWETVIFGEPTELKLGVGHKGVYGGSLKVNGLAAHSGYPELGIDANGILIDILSNLRGIEWPSDELLGNTTLNVGVIEGGAAANVISANSSAQLLFRVTNGIDLIDALVQDAIDRTGHSDRVEFTGTHKLPPVYFDYDVEGFESIVLAYGTDAFGLAKKQIPHKLLYGPGTIHVAHSATEHISTDDLLEAVQGYKSLIKWALEQ</sequence>
<dbReference type="InterPro" id="IPR002933">
    <property type="entry name" value="Peptidase_M20"/>
</dbReference>
<dbReference type="InterPro" id="IPR050072">
    <property type="entry name" value="Peptidase_M20A"/>
</dbReference>
<keyword evidence="5" id="KW-0862">Zinc</keyword>
<comment type="similarity">
    <text evidence="2">Belongs to the peptidase M20A family.</text>
</comment>